<feature type="region of interest" description="Disordered" evidence="1">
    <location>
        <begin position="384"/>
        <end position="417"/>
    </location>
</feature>
<gene>
    <name evidence="2" type="ORF">Ciccas_003417</name>
</gene>
<feature type="compositionally biased region" description="Low complexity" evidence="1">
    <location>
        <begin position="196"/>
        <end position="206"/>
    </location>
</feature>
<feature type="compositionally biased region" description="Basic and acidic residues" evidence="1">
    <location>
        <begin position="140"/>
        <end position="156"/>
    </location>
</feature>
<accession>A0ABD2QEV3</accession>
<feature type="compositionally biased region" description="Low complexity" evidence="1">
    <location>
        <begin position="247"/>
        <end position="266"/>
    </location>
</feature>
<evidence type="ECO:0000256" key="1">
    <source>
        <dbReference type="SAM" id="MobiDB-lite"/>
    </source>
</evidence>
<feature type="compositionally biased region" description="Polar residues" evidence="1">
    <location>
        <begin position="284"/>
        <end position="301"/>
    </location>
</feature>
<name>A0ABD2QEV3_9PLAT</name>
<sequence length="517" mass="58254">MQSVTGELPNYIARLLSAILASISAKLAQFEQSAEPFTGSMDDSIEALRSGSKNRKLVTFENHAKLKKSKKRRSKDSESPEGGVARRSQSRIKEIPRKDPSLNKSSDSSPQAEKISKMSKSSRRRSRGSSNTSQSSVNEIETRKALVIRSCKESRVKKSAGSRNSSTKSRRCSSLRRRDNSATKSRTFNSHKSRSRSSSLSSVSSSIQKIQPKARKNNEDDYNIPHPTISSSNQYRRTKDPPETEFSPSFSYRSRSRSSSLSSVTSPTKTTRGIQDRPRPSHNDGYSTSGHSRSSNNQSCRTKYPVEKELRVGKSSSSRRRSTACSKENKKPRQDEPENDEFLPDGFQKLSPTSRNFVRRFSNSAQFYEAVDRKMDMQRLLETKAIMQPESTSEKPSNGKETKKRGRKAPQVEDEMGRKAREQLTQKGAKEFMNSALNEQLIGNIMNCKHIPSDKQIYLNNGNVMDVRDLKVTRSGRRSIPVMARMIHQKIILDQNGNPSIVHNFEKSDYAGSLYDS</sequence>
<dbReference type="AlphaFoldDB" id="A0ABD2QEV3"/>
<feature type="compositionally biased region" description="Basic and acidic residues" evidence="1">
    <location>
        <begin position="327"/>
        <end position="336"/>
    </location>
</feature>
<evidence type="ECO:0000313" key="3">
    <source>
        <dbReference type="Proteomes" id="UP001626550"/>
    </source>
</evidence>
<reference evidence="2 3" key="1">
    <citation type="submission" date="2024-11" db="EMBL/GenBank/DDBJ databases">
        <title>Adaptive evolution of stress response genes in parasites aligns with host niche diversity.</title>
        <authorList>
            <person name="Hahn C."/>
            <person name="Resl P."/>
        </authorList>
    </citation>
    <scope>NUCLEOTIDE SEQUENCE [LARGE SCALE GENOMIC DNA]</scope>
    <source>
        <strain evidence="2">EGGRZ-B1_66</strain>
        <tissue evidence="2">Body</tissue>
    </source>
</reference>
<feature type="compositionally biased region" description="Polar residues" evidence="1">
    <location>
        <begin position="102"/>
        <end position="111"/>
    </location>
</feature>
<comment type="caution">
    <text evidence="2">The sequence shown here is derived from an EMBL/GenBank/DDBJ whole genome shotgun (WGS) entry which is preliminary data.</text>
</comment>
<proteinExistence type="predicted"/>
<dbReference type="EMBL" id="JBJKFK010000309">
    <property type="protein sequence ID" value="KAL3317923.1"/>
    <property type="molecule type" value="Genomic_DNA"/>
</dbReference>
<organism evidence="2 3">
    <name type="scientific">Cichlidogyrus casuarinus</name>
    <dbReference type="NCBI Taxonomy" id="1844966"/>
    <lineage>
        <taxon>Eukaryota</taxon>
        <taxon>Metazoa</taxon>
        <taxon>Spiralia</taxon>
        <taxon>Lophotrochozoa</taxon>
        <taxon>Platyhelminthes</taxon>
        <taxon>Monogenea</taxon>
        <taxon>Monopisthocotylea</taxon>
        <taxon>Dactylogyridea</taxon>
        <taxon>Ancyrocephalidae</taxon>
        <taxon>Cichlidogyrus</taxon>
    </lineage>
</organism>
<evidence type="ECO:0000313" key="2">
    <source>
        <dbReference type="EMBL" id="KAL3317923.1"/>
    </source>
</evidence>
<feature type="compositionally biased region" description="Basic and acidic residues" evidence="1">
    <location>
        <begin position="91"/>
        <end position="101"/>
    </location>
</feature>
<feature type="region of interest" description="Disordered" evidence="1">
    <location>
        <begin position="50"/>
        <end position="348"/>
    </location>
</feature>
<protein>
    <submittedName>
        <fullName evidence="2">Uncharacterized protein</fullName>
    </submittedName>
</protein>
<dbReference type="Proteomes" id="UP001626550">
    <property type="component" value="Unassembled WGS sequence"/>
</dbReference>
<feature type="compositionally biased region" description="Basic residues" evidence="1">
    <location>
        <begin position="65"/>
        <end position="74"/>
    </location>
</feature>
<keyword evidence="3" id="KW-1185">Reference proteome</keyword>